<feature type="compositionally biased region" description="Polar residues" evidence="1">
    <location>
        <begin position="1"/>
        <end position="11"/>
    </location>
</feature>
<evidence type="ECO:0000313" key="2">
    <source>
        <dbReference type="EMBL" id="JAH51655.1"/>
    </source>
</evidence>
<proteinExistence type="predicted"/>
<organism evidence="2">
    <name type="scientific">Anguilla anguilla</name>
    <name type="common">European freshwater eel</name>
    <name type="synonym">Muraena anguilla</name>
    <dbReference type="NCBI Taxonomy" id="7936"/>
    <lineage>
        <taxon>Eukaryota</taxon>
        <taxon>Metazoa</taxon>
        <taxon>Chordata</taxon>
        <taxon>Craniata</taxon>
        <taxon>Vertebrata</taxon>
        <taxon>Euteleostomi</taxon>
        <taxon>Actinopterygii</taxon>
        <taxon>Neopterygii</taxon>
        <taxon>Teleostei</taxon>
        <taxon>Anguilliformes</taxon>
        <taxon>Anguillidae</taxon>
        <taxon>Anguilla</taxon>
    </lineage>
</organism>
<dbReference type="AlphaFoldDB" id="A0A0E9TFG0"/>
<reference evidence="2" key="2">
    <citation type="journal article" date="2015" name="Fish Shellfish Immunol.">
        <title>Early steps in the European eel (Anguilla anguilla)-Vibrio vulnificus interaction in the gills: Role of the RtxA13 toxin.</title>
        <authorList>
            <person name="Callol A."/>
            <person name="Pajuelo D."/>
            <person name="Ebbesson L."/>
            <person name="Teles M."/>
            <person name="MacKenzie S."/>
            <person name="Amaro C."/>
        </authorList>
    </citation>
    <scope>NUCLEOTIDE SEQUENCE</scope>
</reference>
<protein>
    <submittedName>
        <fullName evidence="2">Uncharacterized protein</fullName>
    </submittedName>
</protein>
<evidence type="ECO:0000256" key="1">
    <source>
        <dbReference type="SAM" id="MobiDB-lite"/>
    </source>
</evidence>
<feature type="region of interest" description="Disordered" evidence="1">
    <location>
        <begin position="1"/>
        <end position="23"/>
    </location>
</feature>
<accession>A0A0E9TFG0</accession>
<reference evidence="2" key="1">
    <citation type="submission" date="2014-11" db="EMBL/GenBank/DDBJ databases">
        <authorList>
            <person name="Amaro Gonzalez C."/>
        </authorList>
    </citation>
    <scope>NUCLEOTIDE SEQUENCE</scope>
</reference>
<dbReference type="EMBL" id="GBXM01056922">
    <property type="protein sequence ID" value="JAH51655.1"/>
    <property type="molecule type" value="Transcribed_RNA"/>
</dbReference>
<sequence length="23" mass="2491">MPRSLKSPSEARQSDYVGRGTPA</sequence>
<name>A0A0E9TFG0_ANGAN</name>